<evidence type="ECO:0000313" key="2">
    <source>
        <dbReference type="EMBL" id="EFX75215.1"/>
    </source>
</evidence>
<protein>
    <submittedName>
        <fullName evidence="2">Uncharacterized protein</fullName>
    </submittedName>
</protein>
<gene>
    <name evidence="2" type="ORF">DAPPUDRAFT_107987</name>
</gene>
<name>E9GYS9_DAPPU</name>
<feature type="region of interest" description="Disordered" evidence="1">
    <location>
        <begin position="125"/>
        <end position="147"/>
    </location>
</feature>
<dbReference type="KEGG" id="dpx:DAPPUDRAFT_107987"/>
<dbReference type="EMBL" id="GL732576">
    <property type="protein sequence ID" value="EFX75215.1"/>
    <property type="molecule type" value="Genomic_DNA"/>
</dbReference>
<feature type="compositionally biased region" description="Basic and acidic residues" evidence="1">
    <location>
        <begin position="136"/>
        <end position="147"/>
    </location>
</feature>
<sequence>MDAPFRTTPRGFYHFASVHAISHGISIQAATLLMTAKTQALLFTNMQPELVWLPLTDKMTLEAPDEAAAENLPDEAAVENPTEAVNPPNAAAVRNPPDAVAAVNESASAALRGCGQDAERCQRADRDRVSVGAGRNDAETGRGEHLPPNDNLLDLEWEILDDPEWARRLKDMFDRQTAQHLRRRNNIIERLQQDRLRRQQQEEILFEQEIAMMEVKEENLFLLYNPAAFRKENNGVDDGICTVYLENQADHSLRL</sequence>
<dbReference type="Proteomes" id="UP000000305">
    <property type="component" value="Unassembled WGS sequence"/>
</dbReference>
<organism evidence="2 3">
    <name type="scientific">Daphnia pulex</name>
    <name type="common">Water flea</name>
    <dbReference type="NCBI Taxonomy" id="6669"/>
    <lineage>
        <taxon>Eukaryota</taxon>
        <taxon>Metazoa</taxon>
        <taxon>Ecdysozoa</taxon>
        <taxon>Arthropoda</taxon>
        <taxon>Crustacea</taxon>
        <taxon>Branchiopoda</taxon>
        <taxon>Diplostraca</taxon>
        <taxon>Cladocera</taxon>
        <taxon>Anomopoda</taxon>
        <taxon>Daphniidae</taxon>
        <taxon>Daphnia</taxon>
    </lineage>
</organism>
<reference evidence="2 3" key="1">
    <citation type="journal article" date="2011" name="Science">
        <title>The ecoresponsive genome of Daphnia pulex.</title>
        <authorList>
            <person name="Colbourne J.K."/>
            <person name="Pfrender M.E."/>
            <person name="Gilbert D."/>
            <person name="Thomas W.K."/>
            <person name="Tucker A."/>
            <person name="Oakley T.H."/>
            <person name="Tokishita S."/>
            <person name="Aerts A."/>
            <person name="Arnold G.J."/>
            <person name="Basu M.K."/>
            <person name="Bauer D.J."/>
            <person name="Caceres C.E."/>
            <person name="Carmel L."/>
            <person name="Casola C."/>
            <person name="Choi J.H."/>
            <person name="Detter J.C."/>
            <person name="Dong Q."/>
            <person name="Dusheyko S."/>
            <person name="Eads B.D."/>
            <person name="Frohlich T."/>
            <person name="Geiler-Samerotte K.A."/>
            <person name="Gerlach D."/>
            <person name="Hatcher P."/>
            <person name="Jogdeo S."/>
            <person name="Krijgsveld J."/>
            <person name="Kriventseva E.V."/>
            <person name="Kultz D."/>
            <person name="Laforsch C."/>
            <person name="Lindquist E."/>
            <person name="Lopez J."/>
            <person name="Manak J.R."/>
            <person name="Muller J."/>
            <person name="Pangilinan J."/>
            <person name="Patwardhan R.P."/>
            <person name="Pitluck S."/>
            <person name="Pritham E.J."/>
            <person name="Rechtsteiner A."/>
            <person name="Rho M."/>
            <person name="Rogozin I.B."/>
            <person name="Sakarya O."/>
            <person name="Salamov A."/>
            <person name="Schaack S."/>
            <person name="Shapiro H."/>
            <person name="Shiga Y."/>
            <person name="Skalitzky C."/>
            <person name="Smith Z."/>
            <person name="Souvorov A."/>
            <person name="Sung W."/>
            <person name="Tang Z."/>
            <person name="Tsuchiya D."/>
            <person name="Tu H."/>
            <person name="Vos H."/>
            <person name="Wang M."/>
            <person name="Wolf Y.I."/>
            <person name="Yamagata H."/>
            <person name="Yamada T."/>
            <person name="Ye Y."/>
            <person name="Shaw J.R."/>
            <person name="Andrews J."/>
            <person name="Crease T.J."/>
            <person name="Tang H."/>
            <person name="Lucas S.M."/>
            <person name="Robertson H.M."/>
            <person name="Bork P."/>
            <person name="Koonin E.V."/>
            <person name="Zdobnov E.M."/>
            <person name="Grigoriev I.V."/>
            <person name="Lynch M."/>
            <person name="Boore J.L."/>
        </authorList>
    </citation>
    <scope>NUCLEOTIDE SEQUENCE [LARGE SCALE GENOMIC DNA]</scope>
</reference>
<accession>E9GYS9</accession>
<keyword evidence="3" id="KW-1185">Reference proteome</keyword>
<dbReference type="HOGENOM" id="CLU_095444_0_0_1"/>
<evidence type="ECO:0000256" key="1">
    <source>
        <dbReference type="SAM" id="MobiDB-lite"/>
    </source>
</evidence>
<evidence type="ECO:0000313" key="3">
    <source>
        <dbReference type="Proteomes" id="UP000000305"/>
    </source>
</evidence>
<dbReference type="AlphaFoldDB" id="E9GYS9"/>
<dbReference type="InParanoid" id="E9GYS9"/>
<proteinExistence type="predicted"/>